<dbReference type="Gene3D" id="3.40.50.620">
    <property type="entry name" value="HUPs"/>
    <property type="match status" value="1"/>
</dbReference>
<sequence>MAEENLGSPEEQTYDGGSTMTTEIVEIEDNSESSISSRDGGEANDVYVAVGKDNLDVLTWALDHAVGPGSRVYLVHVFPPFQFISTPVGRLSRSQLSQEQLTPYIQQENVRSGNLLQKYIKLCIQAKVAVDTILIESDFTAKSILELIPVLNITSLIMGTKRLPSRKLRKRLGKGEFVRKNAPDFCEVVIVWDGKKVVDRQQRGVCTAEDFYLTEDLTTDSGVAVSVDDFEGVDGGVAAPPVVVVEDESNVGGRGMGKRGRQSAGLWKGKKALQCFSVYMQQLAYDCRHTSEEETF</sequence>
<dbReference type="PANTHER" id="PTHR47382">
    <property type="entry name" value="U-BOX DOMAIN-CONTAINING PROTEIN 52-LIKE"/>
    <property type="match status" value="1"/>
</dbReference>
<dbReference type="Proteomes" id="UP001141806">
    <property type="component" value="Unassembled WGS sequence"/>
</dbReference>
<dbReference type="InterPro" id="IPR014729">
    <property type="entry name" value="Rossmann-like_a/b/a_fold"/>
</dbReference>
<gene>
    <name evidence="2" type="ORF">NE237_020883</name>
</gene>
<dbReference type="EMBL" id="JAMYWD010000009">
    <property type="protein sequence ID" value="KAJ4960973.1"/>
    <property type="molecule type" value="Genomic_DNA"/>
</dbReference>
<dbReference type="AlphaFoldDB" id="A0A9Q0H7G4"/>
<protein>
    <submittedName>
        <fullName evidence="2">Uncharacterized protein</fullName>
    </submittedName>
</protein>
<dbReference type="CDD" id="cd01989">
    <property type="entry name" value="USP_STK_Ubox_N"/>
    <property type="match status" value="1"/>
</dbReference>
<name>A0A9Q0H7G4_9MAGN</name>
<dbReference type="SUPFAM" id="SSF52402">
    <property type="entry name" value="Adenine nucleotide alpha hydrolases-like"/>
    <property type="match status" value="1"/>
</dbReference>
<dbReference type="PANTHER" id="PTHR47382:SF1">
    <property type="entry name" value="USPA DOMAIN-CONTAINING PROTEIN"/>
    <property type="match status" value="1"/>
</dbReference>
<comment type="caution">
    <text evidence="2">The sequence shown here is derived from an EMBL/GenBank/DDBJ whole genome shotgun (WGS) entry which is preliminary data.</text>
</comment>
<evidence type="ECO:0000256" key="1">
    <source>
        <dbReference type="SAM" id="MobiDB-lite"/>
    </source>
</evidence>
<dbReference type="OrthoDB" id="1898565at2759"/>
<proteinExistence type="predicted"/>
<organism evidence="2 3">
    <name type="scientific">Protea cynaroides</name>
    <dbReference type="NCBI Taxonomy" id="273540"/>
    <lineage>
        <taxon>Eukaryota</taxon>
        <taxon>Viridiplantae</taxon>
        <taxon>Streptophyta</taxon>
        <taxon>Embryophyta</taxon>
        <taxon>Tracheophyta</taxon>
        <taxon>Spermatophyta</taxon>
        <taxon>Magnoliopsida</taxon>
        <taxon>Proteales</taxon>
        <taxon>Proteaceae</taxon>
        <taxon>Protea</taxon>
    </lineage>
</organism>
<keyword evidence="3" id="KW-1185">Reference proteome</keyword>
<accession>A0A9Q0H7G4</accession>
<feature type="region of interest" description="Disordered" evidence="1">
    <location>
        <begin position="1"/>
        <end position="40"/>
    </location>
</feature>
<evidence type="ECO:0000313" key="2">
    <source>
        <dbReference type="EMBL" id="KAJ4960973.1"/>
    </source>
</evidence>
<reference evidence="2" key="1">
    <citation type="journal article" date="2023" name="Plant J.">
        <title>The genome of the king protea, Protea cynaroides.</title>
        <authorList>
            <person name="Chang J."/>
            <person name="Duong T.A."/>
            <person name="Schoeman C."/>
            <person name="Ma X."/>
            <person name="Roodt D."/>
            <person name="Barker N."/>
            <person name="Li Z."/>
            <person name="Van de Peer Y."/>
            <person name="Mizrachi E."/>
        </authorList>
    </citation>
    <scope>NUCLEOTIDE SEQUENCE</scope>
    <source>
        <tissue evidence="2">Young leaves</tissue>
    </source>
</reference>
<evidence type="ECO:0000313" key="3">
    <source>
        <dbReference type="Proteomes" id="UP001141806"/>
    </source>
</evidence>